<feature type="region of interest" description="Disordered" evidence="1">
    <location>
        <begin position="287"/>
        <end position="323"/>
    </location>
</feature>
<keyword evidence="3" id="KW-1185">Reference proteome</keyword>
<evidence type="ECO:0000256" key="1">
    <source>
        <dbReference type="SAM" id="MobiDB-lite"/>
    </source>
</evidence>
<dbReference type="AlphaFoldDB" id="A0A328DSZ0"/>
<feature type="compositionally biased region" description="Basic residues" evidence="1">
    <location>
        <begin position="294"/>
        <end position="308"/>
    </location>
</feature>
<protein>
    <submittedName>
        <fullName evidence="2">Uncharacterized protein</fullName>
    </submittedName>
</protein>
<comment type="caution">
    <text evidence="2">The sequence shown here is derived from an EMBL/GenBank/DDBJ whole genome shotgun (WGS) entry which is preliminary data.</text>
</comment>
<name>A0A328DSZ0_9ASTE</name>
<evidence type="ECO:0000313" key="2">
    <source>
        <dbReference type="EMBL" id="RAL47698.1"/>
    </source>
</evidence>
<dbReference type="Proteomes" id="UP000249390">
    <property type="component" value="Unassembled WGS sequence"/>
</dbReference>
<sequence>MMFDNNSTELWVDDTRCLYPNSFEKETPDAQTISKALFNKDIGCYLKSTKSENSTTITDPLLSSSMVKLVSNQAYDSSLMSLSKEMQLALASTRTSSFSNVTVDGSTWEAGNSKADCGAPTDVAISSIVLREGVKFKSIADFELQDSNSQITPVEGIGLALAVCSSVQPGTGVFHSIARSSSQVIISSTKDKLSFHASPFYPRSLMPSKLSLKDMEALNLKAEDLQNDLMMIESSAKNTIFSVGLRDHESNSSRLLEEEQSLLFGDRILEDDPDLFDSEQVQEHLVLEDLDHRGKGKGKKKRKKKGNTKNKGQQAGDKQCKRK</sequence>
<proteinExistence type="predicted"/>
<gene>
    <name evidence="2" type="ORF">DM860_012323</name>
</gene>
<organism evidence="2 3">
    <name type="scientific">Cuscuta australis</name>
    <dbReference type="NCBI Taxonomy" id="267555"/>
    <lineage>
        <taxon>Eukaryota</taxon>
        <taxon>Viridiplantae</taxon>
        <taxon>Streptophyta</taxon>
        <taxon>Embryophyta</taxon>
        <taxon>Tracheophyta</taxon>
        <taxon>Spermatophyta</taxon>
        <taxon>Magnoliopsida</taxon>
        <taxon>eudicotyledons</taxon>
        <taxon>Gunneridae</taxon>
        <taxon>Pentapetalae</taxon>
        <taxon>asterids</taxon>
        <taxon>lamiids</taxon>
        <taxon>Solanales</taxon>
        <taxon>Convolvulaceae</taxon>
        <taxon>Cuscuteae</taxon>
        <taxon>Cuscuta</taxon>
        <taxon>Cuscuta subgen. Grammica</taxon>
        <taxon>Cuscuta sect. Cleistogrammica</taxon>
    </lineage>
</organism>
<accession>A0A328DSZ0</accession>
<evidence type="ECO:0000313" key="3">
    <source>
        <dbReference type="Proteomes" id="UP000249390"/>
    </source>
</evidence>
<dbReference type="EMBL" id="NQVE01000111">
    <property type="protein sequence ID" value="RAL47698.1"/>
    <property type="molecule type" value="Genomic_DNA"/>
</dbReference>
<reference evidence="2 3" key="1">
    <citation type="submission" date="2018-06" db="EMBL/GenBank/DDBJ databases">
        <title>The Genome of Cuscuta australis (Dodder) Provides Insight into the Evolution of Plant Parasitism.</title>
        <authorList>
            <person name="Liu H."/>
        </authorList>
    </citation>
    <scope>NUCLEOTIDE SEQUENCE [LARGE SCALE GENOMIC DNA]</scope>
    <source>
        <strain evidence="3">cv. Yunnan</strain>
        <tissue evidence="2">Vines</tissue>
    </source>
</reference>